<feature type="domain" description="Transposase IS204/IS1001/IS1096/IS1165 DDE" evidence="1">
    <location>
        <begin position="4"/>
        <end position="75"/>
    </location>
</feature>
<keyword evidence="3" id="KW-1185">Reference proteome</keyword>
<evidence type="ECO:0000313" key="3">
    <source>
        <dbReference type="Proteomes" id="UP001597045"/>
    </source>
</evidence>
<name>A0ABW3M0W9_9PSEU</name>
<protein>
    <submittedName>
        <fullName evidence="2">Transposase</fullName>
    </submittedName>
</protein>
<organism evidence="2 3">
    <name type="scientific">Kibdelosporangium lantanae</name>
    <dbReference type="NCBI Taxonomy" id="1497396"/>
    <lineage>
        <taxon>Bacteria</taxon>
        <taxon>Bacillati</taxon>
        <taxon>Actinomycetota</taxon>
        <taxon>Actinomycetes</taxon>
        <taxon>Pseudonocardiales</taxon>
        <taxon>Pseudonocardiaceae</taxon>
        <taxon>Kibdelosporangium</taxon>
    </lineage>
</organism>
<proteinExistence type="predicted"/>
<dbReference type="Proteomes" id="UP001597045">
    <property type="component" value="Unassembled WGS sequence"/>
</dbReference>
<comment type="caution">
    <text evidence="2">The sequence shown here is derived from an EMBL/GenBank/DDBJ whole genome shotgun (WGS) entry which is preliminary data.</text>
</comment>
<reference evidence="3" key="1">
    <citation type="journal article" date="2019" name="Int. J. Syst. Evol. Microbiol.">
        <title>The Global Catalogue of Microorganisms (GCM) 10K type strain sequencing project: providing services to taxonomists for standard genome sequencing and annotation.</title>
        <authorList>
            <consortium name="The Broad Institute Genomics Platform"/>
            <consortium name="The Broad Institute Genome Sequencing Center for Infectious Disease"/>
            <person name="Wu L."/>
            <person name="Ma J."/>
        </authorList>
    </citation>
    <scope>NUCLEOTIDE SEQUENCE [LARGE SCALE GENOMIC DNA]</scope>
    <source>
        <strain evidence="3">JCM 31486</strain>
    </source>
</reference>
<evidence type="ECO:0000313" key="2">
    <source>
        <dbReference type="EMBL" id="MFD1044311.1"/>
    </source>
</evidence>
<evidence type="ECO:0000259" key="1">
    <source>
        <dbReference type="Pfam" id="PF01610"/>
    </source>
</evidence>
<accession>A0ABW3M0W9</accession>
<dbReference type="Pfam" id="PF01610">
    <property type="entry name" value="DDE_Tnp_ISL3"/>
    <property type="match status" value="1"/>
</dbReference>
<gene>
    <name evidence="2" type="ORF">ACFQ1S_01225</name>
</gene>
<dbReference type="InterPro" id="IPR002560">
    <property type="entry name" value="Transposase_DDE"/>
</dbReference>
<sequence>WDDAWRHGVRVVAIDMCTVFKAAVRAALPQARLVVEPFHLVQLANQALTNAHRRVTVQVRGRRGRKGNREWELRNRLTRSAARIHADHLDPMIDDLQPRSGISPPAHILPTMTAGRTRRYRLSRLSVGCRHDRDIHGRPANAPR</sequence>
<dbReference type="EMBL" id="JBHTIS010000032">
    <property type="protein sequence ID" value="MFD1044311.1"/>
    <property type="molecule type" value="Genomic_DNA"/>
</dbReference>
<feature type="non-terminal residue" evidence="2">
    <location>
        <position position="1"/>
    </location>
</feature>